<evidence type="ECO:0000313" key="3">
    <source>
        <dbReference type="EMBL" id="KAA0888159.1"/>
    </source>
</evidence>
<protein>
    <submittedName>
        <fullName evidence="3">PaaI family thioesterase</fullName>
    </submittedName>
</protein>
<comment type="caution">
    <text evidence="3">The sequence shown here is derived from an EMBL/GenBank/DDBJ whole genome shotgun (WGS) entry which is preliminary data.</text>
</comment>
<gene>
    <name evidence="3" type="ORF">ET418_17340</name>
</gene>
<keyword evidence="4" id="KW-1185">Reference proteome</keyword>
<evidence type="ECO:0000259" key="2">
    <source>
        <dbReference type="Pfam" id="PF03061"/>
    </source>
</evidence>
<evidence type="ECO:0000313" key="4">
    <source>
        <dbReference type="Proteomes" id="UP000324298"/>
    </source>
</evidence>
<dbReference type="PANTHER" id="PTHR42856:SF1">
    <property type="entry name" value="ACYL-COENZYME A THIOESTERASE PAAI"/>
    <property type="match status" value="1"/>
</dbReference>
<reference evidence="3 4" key="1">
    <citation type="submission" date="2019-04" db="EMBL/GenBank/DDBJ databases">
        <title>Geobacter ruber sp. nov., ferric-reducing bacteria isolated from paddy soil.</title>
        <authorList>
            <person name="Xu Z."/>
            <person name="Masuda Y."/>
            <person name="Itoh H."/>
            <person name="Senoo K."/>
        </authorList>
    </citation>
    <scope>NUCLEOTIDE SEQUENCE [LARGE SCALE GENOMIC DNA]</scope>
    <source>
        <strain evidence="3 4">Red88</strain>
    </source>
</reference>
<dbReference type="Gene3D" id="3.10.129.10">
    <property type="entry name" value="Hotdog Thioesterase"/>
    <property type="match status" value="1"/>
</dbReference>
<dbReference type="AlphaFoldDB" id="A0A5A9X7I7"/>
<dbReference type="EMBL" id="SRSD01000012">
    <property type="protein sequence ID" value="KAA0888159.1"/>
    <property type="molecule type" value="Genomic_DNA"/>
</dbReference>
<sequence length="156" mass="16904">MHEEPSYSLPVVKNAPLTFHMPDWIALAPFETHLGMNIDEADNGRAVLSMPFRVAHCQGAGLMHGGAITSLADTALAIAIKTLLPEGTIFATIDMSMTFKHPIRWGTIRGIAEVIDRSERDITGAVAIVDEEGVTAATCRAHFRVKRHQTTSVSQG</sequence>
<dbReference type="CDD" id="cd03443">
    <property type="entry name" value="PaaI_thioesterase"/>
    <property type="match status" value="1"/>
</dbReference>
<dbReference type="RefSeq" id="WP_149309791.1">
    <property type="nucleotide sequence ID" value="NZ_SRSD01000012.1"/>
</dbReference>
<dbReference type="OrthoDB" id="5472145at2"/>
<name>A0A5A9X7I7_9BACT</name>
<dbReference type="InterPro" id="IPR029069">
    <property type="entry name" value="HotDog_dom_sf"/>
</dbReference>
<dbReference type="InterPro" id="IPR003736">
    <property type="entry name" value="PAAI_dom"/>
</dbReference>
<evidence type="ECO:0000256" key="1">
    <source>
        <dbReference type="ARBA" id="ARBA00022801"/>
    </source>
</evidence>
<dbReference type="PANTHER" id="PTHR42856">
    <property type="entry name" value="ACYL-COENZYME A THIOESTERASE PAAI"/>
    <property type="match status" value="1"/>
</dbReference>
<proteinExistence type="predicted"/>
<accession>A0A5A9X7I7</accession>
<dbReference type="InterPro" id="IPR052723">
    <property type="entry name" value="Acyl-CoA_thioesterase_PaaI"/>
</dbReference>
<dbReference type="InterPro" id="IPR006683">
    <property type="entry name" value="Thioestr_dom"/>
</dbReference>
<dbReference type="NCBIfam" id="TIGR00369">
    <property type="entry name" value="unchar_dom_1"/>
    <property type="match status" value="1"/>
</dbReference>
<dbReference type="GO" id="GO:0016289">
    <property type="term" value="F:acyl-CoA hydrolase activity"/>
    <property type="evidence" value="ECO:0007669"/>
    <property type="project" value="TreeGrafter"/>
</dbReference>
<dbReference type="Pfam" id="PF03061">
    <property type="entry name" value="4HBT"/>
    <property type="match status" value="1"/>
</dbReference>
<keyword evidence="1" id="KW-0378">Hydrolase</keyword>
<dbReference type="SUPFAM" id="SSF54637">
    <property type="entry name" value="Thioesterase/thiol ester dehydrase-isomerase"/>
    <property type="match status" value="1"/>
</dbReference>
<feature type="domain" description="Thioesterase" evidence="2">
    <location>
        <begin position="61"/>
        <end position="136"/>
    </location>
</feature>
<dbReference type="Proteomes" id="UP000324298">
    <property type="component" value="Unassembled WGS sequence"/>
</dbReference>
<organism evidence="3 4">
    <name type="scientific">Oryzomonas rubra</name>
    <dbReference type="NCBI Taxonomy" id="2509454"/>
    <lineage>
        <taxon>Bacteria</taxon>
        <taxon>Pseudomonadati</taxon>
        <taxon>Thermodesulfobacteriota</taxon>
        <taxon>Desulfuromonadia</taxon>
        <taxon>Geobacterales</taxon>
        <taxon>Geobacteraceae</taxon>
        <taxon>Oryzomonas</taxon>
    </lineage>
</organism>